<protein>
    <submittedName>
        <fullName evidence="2">Uncharacterized protein</fullName>
    </submittedName>
</protein>
<dbReference type="Proteomes" id="UP000177197">
    <property type="component" value="Unassembled WGS sequence"/>
</dbReference>
<accession>A0A1F5CBY9</accession>
<comment type="caution">
    <text evidence="2">The sequence shown here is derived from an EMBL/GenBank/DDBJ whole genome shotgun (WGS) entry which is preliminary data.</text>
</comment>
<dbReference type="EMBL" id="MEYV01000010">
    <property type="protein sequence ID" value="OGD40344.1"/>
    <property type="molecule type" value="Genomic_DNA"/>
</dbReference>
<evidence type="ECO:0000313" key="3">
    <source>
        <dbReference type="Proteomes" id="UP000177197"/>
    </source>
</evidence>
<feature type="region of interest" description="Disordered" evidence="1">
    <location>
        <begin position="100"/>
        <end position="121"/>
    </location>
</feature>
<evidence type="ECO:0000313" key="2">
    <source>
        <dbReference type="EMBL" id="OGD40344.1"/>
    </source>
</evidence>
<reference evidence="2 3" key="1">
    <citation type="journal article" date="2016" name="Nat. Commun.">
        <title>Thousands of microbial genomes shed light on interconnected biogeochemical processes in an aquifer system.</title>
        <authorList>
            <person name="Anantharaman K."/>
            <person name="Brown C.T."/>
            <person name="Hug L.A."/>
            <person name="Sharon I."/>
            <person name="Castelle C.J."/>
            <person name="Probst A.J."/>
            <person name="Thomas B.C."/>
            <person name="Singh A."/>
            <person name="Wilkins M.J."/>
            <person name="Karaoz U."/>
            <person name="Brodie E.L."/>
            <person name="Williams K.H."/>
            <person name="Hubbard S.S."/>
            <person name="Banfield J.F."/>
        </authorList>
    </citation>
    <scope>NUCLEOTIDE SEQUENCE [LARGE SCALE GENOMIC DNA]</scope>
</reference>
<sequence>MEPDELETLQKELTDAAAALEEALQNSISELIGMSLEVVKAWKNIQAAFTKGDSSAHIVIEPLKLSFIIYPLGTGEPHFMIRTKRVCFTEQDKESFKELGIKLDPDQSGAGEPFHDEENRH</sequence>
<evidence type="ECO:0000256" key="1">
    <source>
        <dbReference type="SAM" id="MobiDB-lite"/>
    </source>
</evidence>
<gene>
    <name evidence="2" type="ORF">A3I30_03575</name>
</gene>
<proteinExistence type="predicted"/>
<name>A0A1F5CBY9_9BACT</name>
<organism evidence="2 3">
    <name type="scientific">Candidatus Azambacteria bacterium RIFCSPLOWO2_02_FULL_44_14</name>
    <dbReference type="NCBI Taxonomy" id="1797306"/>
    <lineage>
        <taxon>Bacteria</taxon>
        <taxon>Candidatus Azamiibacteriota</taxon>
    </lineage>
</organism>
<dbReference type="AlphaFoldDB" id="A0A1F5CBY9"/>